<dbReference type="GO" id="GO:0007165">
    <property type="term" value="P:signal transduction"/>
    <property type="evidence" value="ECO:0007669"/>
    <property type="project" value="InterPro"/>
</dbReference>
<dbReference type="Gene3D" id="3.10.20.90">
    <property type="entry name" value="Phosphatidylinositol 3-kinase Catalytic Subunit, Chain A, domain 1"/>
    <property type="match status" value="1"/>
</dbReference>
<dbReference type="PANTHER" id="PTHR10398">
    <property type="entry name" value="AFADIN"/>
    <property type="match status" value="1"/>
</dbReference>
<dbReference type="EMBL" id="CAAALY010269991">
    <property type="protein sequence ID" value="VEL41577.1"/>
    <property type="molecule type" value="Genomic_DNA"/>
</dbReference>
<dbReference type="SUPFAM" id="SSF54236">
    <property type="entry name" value="Ubiquitin-like"/>
    <property type="match status" value="1"/>
</dbReference>
<evidence type="ECO:0000313" key="2">
    <source>
        <dbReference type="EMBL" id="VEL41577.1"/>
    </source>
</evidence>
<dbReference type="GO" id="GO:0050839">
    <property type="term" value="F:cell adhesion molecule binding"/>
    <property type="evidence" value="ECO:0007669"/>
    <property type="project" value="TreeGrafter"/>
</dbReference>
<dbReference type="InterPro" id="IPR028842">
    <property type="entry name" value="Afadin"/>
</dbReference>
<dbReference type="AlphaFoldDB" id="A0A448XP79"/>
<comment type="caution">
    <text evidence="2">The sequence shown here is derived from an EMBL/GenBank/DDBJ whole genome shotgun (WGS) entry which is preliminary data.</text>
</comment>
<dbReference type="Pfam" id="PF00788">
    <property type="entry name" value="RA"/>
    <property type="match status" value="1"/>
</dbReference>
<dbReference type="GO" id="GO:0005912">
    <property type="term" value="C:adherens junction"/>
    <property type="evidence" value="ECO:0007669"/>
    <property type="project" value="TreeGrafter"/>
</dbReference>
<name>A0A448XP79_9PLAT</name>
<organism evidence="2 3">
    <name type="scientific">Protopolystoma xenopodis</name>
    <dbReference type="NCBI Taxonomy" id="117903"/>
    <lineage>
        <taxon>Eukaryota</taxon>
        <taxon>Metazoa</taxon>
        <taxon>Spiralia</taxon>
        <taxon>Lophotrochozoa</taxon>
        <taxon>Platyhelminthes</taxon>
        <taxon>Monogenea</taxon>
        <taxon>Polyopisthocotylea</taxon>
        <taxon>Polystomatidea</taxon>
        <taxon>Polystomatidae</taxon>
        <taxon>Protopolystoma</taxon>
    </lineage>
</organism>
<feature type="domain" description="Ras-associating" evidence="1">
    <location>
        <begin position="4"/>
        <end position="73"/>
    </location>
</feature>
<sequence length="73" mass="8516">NLEYFGVVRFFFRPDEHDRFQSKCIRISNTATARSLVNVLVEKFHPDLNVLTTGRYALYEYHQASGGKLDFDT</sequence>
<protein>
    <recommendedName>
        <fullName evidence="1">Ras-associating domain-containing protein</fullName>
    </recommendedName>
</protein>
<evidence type="ECO:0000313" key="3">
    <source>
        <dbReference type="Proteomes" id="UP000784294"/>
    </source>
</evidence>
<dbReference type="InterPro" id="IPR000159">
    <property type="entry name" value="RA_dom"/>
</dbReference>
<evidence type="ECO:0000259" key="1">
    <source>
        <dbReference type="PROSITE" id="PS50200"/>
    </source>
</evidence>
<dbReference type="InterPro" id="IPR029071">
    <property type="entry name" value="Ubiquitin-like_domsf"/>
</dbReference>
<keyword evidence="3" id="KW-1185">Reference proteome</keyword>
<proteinExistence type="predicted"/>
<dbReference type="PROSITE" id="PS50200">
    <property type="entry name" value="RA"/>
    <property type="match status" value="1"/>
</dbReference>
<feature type="non-terminal residue" evidence="2">
    <location>
        <position position="1"/>
    </location>
</feature>
<dbReference type="PANTHER" id="PTHR10398:SF2">
    <property type="entry name" value="AFADIN"/>
    <property type="match status" value="1"/>
</dbReference>
<gene>
    <name evidence="2" type="ORF">PXEA_LOCUS35017</name>
</gene>
<dbReference type="OrthoDB" id="6260541at2759"/>
<dbReference type="Proteomes" id="UP000784294">
    <property type="component" value="Unassembled WGS sequence"/>
</dbReference>
<dbReference type="GO" id="GO:0032880">
    <property type="term" value="P:regulation of protein localization"/>
    <property type="evidence" value="ECO:0007669"/>
    <property type="project" value="TreeGrafter"/>
</dbReference>
<accession>A0A448XP79</accession>
<reference evidence="2" key="1">
    <citation type="submission" date="2018-11" db="EMBL/GenBank/DDBJ databases">
        <authorList>
            <consortium name="Pathogen Informatics"/>
        </authorList>
    </citation>
    <scope>NUCLEOTIDE SEQUENCE</scope>
</reference>